<dbReference type="SUPFAM" id="SSF56176">
    <property type="entry name" value="FAD-binding/transporter-associated domain-like"/>
    <property type="match status" value="1"/>
</dbReference>
<dbReference type="InterPro" id="IPR016166">
    <property type="entry name" value="FAD-bd_PCMH"/>
</dbReference>
<dbReference type="InterPro" id="IPR036683">
    <property type="entry name" value="CO_DH_flav_C_dom_sf"/>
</dbReference>
<accession>A0A926XVH8</accession>
<dbReference type="InterPro" id="IPR002346">
    <property type="entry name" value="Mopterin_DH_FAD-bd"/>
</dbReference>
<dbReference type="InterPro" id="IPR005107">
    <property type="entry name" value="CO_DH_flav_C"/>
</dbReference>
<dbReference type="Gene3D" id="3.30.465.10">
    <property type="match status" value="2"/>
</dbReference>
<protein>
    <submittedName>
        <fullName evidence="3">Xanthine dehydrogenase family protein subunit M</fullName>
    </submittedName>
</protein>
<dbReference type="RefSeq" id="WP_190887088.1">
    <property type="nucleotide sequence ID" value="NZ_JACWZY010000007.1"/>
</dbReference>
<dbReference type="Proteomes" id="UP000598820">
    <property type="component" value="Unassembled WGS sequence"/>
</dbReference>
<dbReference type="InterPro" id="IPR051312">
    <property type="entry name" value="Diverse_Substr_Oxidored"/>
</dbReference>
<dbReference type="Pfam" id="PF00941">
    <property type="entry name" value="FAD_binding_5"/>
    <property type="match status" value="1"/>
</dbReference>
<dbReference type="Gene3D" id="3.30.43.10">
    <property type="entry name" value="Uridine Diphospho-n-acetylenolpyruvylglucosamine Reductase, domain 2"/>
    <property type="match status" value="1"/>
</dbReference>
<sequence>MRPFTYTRAKDATSAIKLLAENPNAKFLAGGTNLLDLMKEDVERPNALIDISELGLTDIKTVTSGANKGGLSIGGLGKNTYAANHPLVRQNYPLLTQAILAGASGQLRNMATNGGNLLQRTRCPYFYEVSMPCNKRQSGSGCGAKEGINRMHAIFGWSEQCVAVYPSDMAVALAALDAVIKVRSTSGQERSIPIAEFHRLPGDQPEKDTNLLHGELITSIELPQNRFADKSYYLKVRDRASYAFALVSVAAALETQGNKIVQARIAMGGVAHKPWRALKAEQMLVGKDATDANFKLAADAEMADAKPLEHNKFKIELGNRSIVLALQMAMKVGKA</sequence>
<dbReference type="InterPro" id="IPR016167">
    <property type="entry name" value="FAD-bd_PCMH_sub1"/>
</dbReference>
<dbReference type="Pfam" id="PF03450">
    <property type="entry name" value="CO_deh_flav_C"/>
    <property type="match status" value="1"/>
</dbReference>
<dbReference type="EMBL" id="JACWZY010000007">
    <property type="protein sequence ID" value="MBD2701242.1"/>
    <property type="molecule type" value="Genomic_DNA"/>
</dbReference>
<evidence type="ECO:0000256" key="1">
    <source>
        <dbReference type="ARBA" id="ARBA00022827"/>
    </source>
</evidence>
<keyword evidence="4" id="KW-1185">Reference proteome</keyword>
<feature type="domain" description="FAD-binding PCMH-type" evidence="2">
    <location>
        <begin position="1"/>
        <end position="227"/>
    </location>
</feature>
<dbReference type="InterPro" id="IPR036318">
    <property type="entry name" value="FAD-bd_PCMH-like_sf"/>
</dbReference>
<dbReference type="SMART" id="SM01092">
    <property type="entry name" value="CO_deh_flav_C"/>
    <property type="match status" value="1"/>
</dbReference>
<dbReference type="Gene3D" id="3.30.390.50">
    <property type="entry name" value="CO dehydrogenase flavoprotein, C-terminal domain"/>
    <property type="match status" value="1"/>
</dbReference>
<evidence type="ECO:0000259" key="2">
    <source>
        <dbReference type="PROSITE" id="PS51387"/>
    </source>
</evidence>
<comment type="caution">
    <text evidence="3">The sequence shown here is derived from an EMBL/GenBank/DDBJ whole genome shotgun (WGS) entry which is preliminary data.</text>
</comment>
<organism evidence="3 4">
    <name type="scientific">Spirosoma profusum</name>
    <dbReference type="NCBI Taxonomy" id="2771354"/>
    <lineage>
        <taxon>Bacteria</taxon>
        <taxon>Pseudomonadati</taxon>
        <taxon>Bacteroidota</taxon>
        <taxon>Cytophagia</taxon>
        <taxon>Cytophagales</taxon>
        <taxon>Cytophagaceae</taxon>
        <taxon>Spirosoma</taxon>
    </lineage>
</organism>
<evidence type="ECO:0000313" key="4">
    <source>
        <dbReference type="Proteomes" id="UP000598820"/>
    </source>
</evidence>
<dbReference type="AlphaFoldDB" id="A0A926XVH8"/>
<proteinExistence type="predicted"/>
<gene>
    <name evidence="3" type="ORF">IC229_11385</name>
</gene>
<dbReference type="SUPFAM" id="SSF55447">
    <property type="entry name" value="CO dehydrogenase flavoprotein C-terminal domain-like"/>
    <property type="match status" value="1"/>
</dbReference>
<dbReference type="GO" id="GO:0071949">
    <property type="term" value="F:FAD binding"/>
    <property type="evidence" value="ECO:0007669"/>
    <property type="project" value="InterPro"/>
</dbReference>
<dbReference type="InterPro" id="IPR016169">
    <property type="entry name" value="FAD-bd_PCMH_sub2"/>
</dbReference>
<dbReference type="PANTHER" id="PTHR42659:SF1">
    <property type="entry name" value="OXIDOREDUCTASE"/>
    <property type="match status" value="1"/>
</dbReference>
<keyword evidence="1" id="KW-0274">FAD</keyword>
<dbReference type="PROSITE" id="PS51387">
    <property type="entry name" value="FAD_PCMH"/>
    <property type="match status" value="1"/>
</dbReference>
<keyword evidence="1" id="KW-0285">Flavoprotein</keyword>
<dbReference type="PANTHER" id="PTHR42659">
    <property type="entry name" value="XANTHINE DEHYDROGENASE SUBUNIT C-RELATED"/>
    <property type="match status" value="1"/>
</dbReference>
<evidence type="ECO:0000313" key="3">
    <source>
        <dbReference type="EMBL" id="MBD2701242.1"/>
    </source>
</evidence>
<name>A0A926XVH8_9BACT</name>
<dbReference type="GO" id="GO:0016491">
    <property type="term" value="F:oxidoreductase activity"/>
    <property type="evidence" value="ECO:0007669"/>
    <property type="project" value="InterPro"/>
</dbReference>
<reference evidence="3" key="1">
    <citation type="submission" date="2020-09" db="EMBL/GenBank/DDBJ databases">
        <authorList>
            <person name="Kim M.K."/>
        </authorList>
    </citation>
    <scope>NUCLEOTIDE SEQUENCE</scope>
    <source>
        <strain evidence="3">BT702</strain>
    </source>
</reference>